<dbReference type="Pfam" id="PF00326">
    <property type="entry name" value="Peptidase_S9"/>
    <property type="match status" value="1"/>
</dbReference>
<comment type="caution">
    <text evidence="4">The sequence shown here is derived from an EMBL/GenBank/DDBJ whole genome shotgun (WGS) entry which is preliminary data.</text>
</comment>
<name>A0ABR9G4R1_9GAMM</name>
<dbReference type="PANTHER" id="PTHR42776">
    <property type="entry name" value="SERINE PEPTIDASE S9 FAMILY MEMBER"/>
    <property type="match status" value="1"/>
</dbReference>
<evidence type="ECO:0000256" key="1">
    <source>
        <dbReference type="ARBA" id="ARBA00022801"/>
    </source>
</evidence>
<keyword evidence="2" id="KW-0732">Signal</keyword>
<organism evidence="4 5">
    <name type="scientific">Dyella acidiphila</name>
    <dbReference type="NCBI Taxonomy" id="2775866"/>
    <lineage>
        <taxon>Bacteria</taxon>
        <taxon>Pseudomonadati</taxon>
        <taxon>Pseudomonadota</taxon>
        <taxon>Gammaproteobacteria</taxon>
        <taxon>Lysobacterales</taxon>
        <taxon>Rhodanobacteraceae</taxon>
        <taxon>Dyella</taxon>
    </lineage>
</organism>
<evidence type="ECO:0000259" key="3">
    <source>
        <dbReference type="Pfam" id="PF00326"/>
    </source>
</evidence>
<dbReference type="InterPro" id="IPR001375">
    <property type="entry name" value="Peptidase_S9_cat"/>
</dbReference>
<evidence type="ECO:0000313" key="4">
    <source>
        <dbReference type="EMBL" id="MBE1159016.1"/>
    </source>
</evidence>
<dbReference type="SUPFAM" id="SSF82171">
    <property type="entry name" value="DPP6 N-terminal domain-like"/>
    <property type="match status" value="1"/>
</dbReference>
<feature type="signal peptide" evidence="2">
    <location>
        <begin position="1"/>
        <end position="25"/>
    </location>
</feature>
<dbReference type="Proteomes" id="UP000651010">
    <property type="component" value="Unassembled WGS sequence"/>
</dbReference>
<gene>
    <name evidence="4" type="ORF">IGX34_01385</name>
</gene>
<dbReference type="PANTHER" id="PTHR42776:SF27">
    <property type="entry name" value="DIPEPTIDYL PEPTIDASE FAMILY MEMBER 6"/>
    <property type="match status" value="1"/>
</dbReference>
<dbReference type="Gene3D" id="3.40.50.1820">
    <property type="entry name" value="alpha/beta hydrolase"/>
    <property type="match status" value="1"/>
</dbReference>
<proteinExistence type="predicted"/>
<evidence type="ECO:0000313" key="5">
    <source>
        <dbReference type="Proteomes" id="UP000651010"/>
    </source>
</evidence>
<evidence type="ECO:0000256" key="2">
    <source>
        <dbReference type="SAM" id="SignalP"/>
    </source>
</evidence>
<keyword evidence="1" id="KW-0378">Hydrolase</keyword>
<accession>A0ABR9G4R1</accession>
<protein>
    <submittedName>
        <fullName evidence="4">S9 family peptidase</fullName>
    </submittedName>
</protein>
<dbReference type="InterPro" id="IPR029058">
    <property type="entry name" value="AB_hydrolase_fold"/>
</dbReference>
<reference evidence="4 5" key="1">
    <citation type="submission" date="2020-09" db="EMBL/GenBank/DDBJ databases">
        <title>Dyella sp. 7MK23 isolated from forest soil.</title>
        <authorList>
            <person name="Fu J."/>
        </authorList>
    </citation>
    <scope>NUCLEOTIDE SEQUENCE [LARGE SCALE GENOMIC DNA]</scope>
    <source>
        <strain evidence="4 5">7MK23</strain>
    </source>
</reference>
<dbReference type="EMBL" id="JACZZA010000001">
    <property type="protein sequence ID" value="MBE1159016.1"/>
    <property type="molecule type" value="Genomic_DNA"/>
</dbReference>
<feature type="domain" description="Peptidase S9 prolyl oligopeptidase catalytic" evidence="3">
    <location>
        <begin position="482"/>
        <end position="692"/>
    </location>
</feature>
<sequence>MKTIHGLRLLAAVLLSLACGQPTLAQNTPAPAAPSFDMSVQGMLRRPDFSDVQISPDGQYFAALVPNDDKPYENMLAVFNTQTRQPVDVMRSGRTLIFNKYFWAAGDRVVTSIGMRRGGFDQPVLTGELLAFNADGSQIVDLFGARSRNAAVRSASFNDQAFPITTEPAINRNILVAVRAFSADRAGVYTEARLVNIDGGTETNLVISPGRNASFIADHRGKPRIAYTYDEGFRNTLWQYSESGAHPKNNLLLRTPDTAYIFGHTSQPTANYSSNGSWRVLNNPATSHIMLEPIGFDRSNNGLYVKVEYGKRPAAIALYDLVTHKLKLLYQGKFADPGQMLPTADGKDYYAVITQDGEKSLFYFDPNSPEAQMNQAAAAKFPGQLAYFSSFSLDGKRAILTVVSDRNPGSYFLFDFAARNAAMLVTAEPWIDVSKMRPMQPITLNARDGLPLHGFLTLPAGKGPYPLIVLPHGGPIDVSDTWTFDAETQLFAGRGYAVLRVNYRGSGGSGMWFQGLGYKQWGLSMQDDLTDATRWAIAQGYAEPGRICIYGGSYGGYAALEGAVREPDLYKCAIGYDGTYDLRVQVADSDTEKSDAGDMYLRNALGQDQDDLLRRSPIAGVAQIKADILLLHGGEDLRTPYKSFKEFTRALDHADKHYDTLVESHEGHGFYPPKHRQEAYEKMLEFLDRNIGGPTATSNATAKASP</sequence>
<feature type="chain" id="PRO_5046304993" evidence="2">
    <location>
        <begin position="26"/>
        <end position="706"/>
    </location>
</feature>
<dbReference type="RefSeq" id="WP_192553871.1">
    <property type="nucleotide sequence ID" value="NZ_JACZZA010000001.1"/>
</dbReference>
<dbReference type="SUPFAM" id="SSF53474">
    <property type="entry name" value="alpha/beta-Hydrolases"/>
    <property type="match status" value="1"/>
</dbReference>
<keyword evidence="5" id="KW-1185">Reference proteome</keyword>
<dbReference type="PROSITE" id="PS51257">
    <property type="entry name" value="PROKAR_LIPOPROTEIN"/>
    <property type="match status" value="1"/>
</dbReference>